<evidence type="ECO:0000256" key="9">
    <source>
        <dbReference type="PROSITE-ProRule" id="PRU00221"/>
    </source>
</evidence>
<dbReference type="PANTHER" id="PTHR15271">
    <property type="entry name" value="CHROMATIN ASSEMBLY FACTOR 1 SUBUNIT B"/>
    <property type="match status" value="1"/>
</dbReference>
<evidence type="ECO:0000259" key="11">
    <source>
        <dbReference type="Pfam" id="PF24105"/>
    </source>
</evidence>
<keyword evidence="4" id="KW-0677">Repeat</keyword>
<dbReference type="InterPro" id="IPR036322">
    <property type="entry name" value="WD40_repeat_dom_sf"/>
</dbReference>
<feature type="repeat" description="WD" evidence="9">
    <location>
        <begin position="137"/>
        <end position="178"/>
    </location>
</feature>
<keyword evidence="6" id="KW-0156">Chromatin regulator</keyword>
<dbReference type="PROSITE" id="PS50082">
    <property type="entry name" value="WD_REPEATS_2"/>
    <property type="match status" value="3"/>
</dbReference>
<evidence type="ECO:0000313" key="12">
    <source>
        <dbReference type="EnsemblMetazoa" id="G18165.2:cds"/>
    </source>
</evidence>
<dbReference type="InterPro" id="IPR045145">
    <property type="entry name" value="PTHR15271"/>
</dbReference>
<evidence type="ECO:0000256" key="6">
    <source>
        <dbReference type="ARBA" id="ARBA00022853"/>
    </source>
</evidence>
<evidence type="ECO:0000313" key="13">
    <source>
        <dbReference type="Proteomes" id="UP000005408"/>
    </source>
</evidence>
<feature type="domain" description="CAF1B/HIR1 beta-propeller" evidence="11">
    <location>
        <begin position="16"/>
        <end position="413"/>
    </location>
</feature>
<dbReference type="GO" id="GO:0006334">
    <property type="term" value="P:nucleosome assembly"/>
    <property type="evidence" value="ECO:0007669"/>
    <property type="project" value="TreeGrafter"/>
</dbReference>
<evidence type="ECO:0000256" key="1">
    <source>
        <dbReference type="ARBA" id="ARBA00004123"/>
    </source>
</evidence>
<dbReference type="InterPro" id="IPR001632">
    <property type="entry name" value="WD40_G-protein_beta-like"/>
</dbReference>
<reference evidence="12" key="1">
    <citation type="submission" date="2022-08" db="UniProtKB">
        <authorList>
            <consortium name="EnsemblMetazoa"/>
        </authorList>
    </citation>
    <scope>IDENTIFICATION</scope>
    <source>
        <strain evidence="12">05x7-T-G4-1.051#20</strain>
    </source>
</reference>
<name>A0A8W8JFG2_MAGGI</name>
<dbReference type="GO" id="GO:0006281">
    <property type="term" value="P:DNA repair"/>
    <property type="evidence" value="ECO:0007669"/>
    <property type="project" value="UniProtKB-KW"/>
</dbReference>
<evidence type="ECO:0000256" key="10">
    <source>
        <dbReference type="SAM" id="MobiDB-lite"/>
    </source>
</evidence>
<feature type="compositionally biased region" description="Basic and acidic residues" evidence="10">
    <location>
        <begin position="483"/>
        <end position="492"/>
    </location>
</feature>
<organism evidence="12 13">
    <name type="scientific">Magallana gigas</name>
    <name type="common">Pacific oyster</name>
    <name type="synonym">Crassostrea gigas</name>
    <dbReference type="NCBI Taxonomy" id="29159"/>
    <lineage>
        <taxon>Eukaryota</taxon>
        <taxon>Metazoa</taxon>
        <taxon>Spiralia</taxon>
        <taxon>Lophotrochozoa</taxon>
        <taxon>Mollusca</taxon>
        <taxon>Bivalvia</taxon>
        <taxon>Autobranchia</taxon>
        <taxon>Pteriomorphia</taxon>
        <taxon>Ostreida</taxon>
        <taxon>Ostreoidea</taxon>
        <taxon>Ostreidae</taxon>
        <taxon>Magallana</taxon>
    </lineage>
</organism>
<dbReference type="InterPro" id="IPR001680">
    <property type="entry name" value="WD40_rpt"/>
</dbReference>
<feature type="repeat" description="WD" evidence="9">
    <location>
        <begin position="179"/>
        <end position="220"/>
    </location>
</feature>
<dbReference type="InterPro" id="IPR019775">
    <property type="entry name" value="WD40_repeat_CS"/>
</dbReference>
<feature type="region of interest" description="Disordered" evidence="10">
    <location>
        <begin position="473"/>
        <end position="561"/>
    </location>
</feature>
<proteinExistence type="inferred from homology"/>
<dbReference type="PANTHER" id="PTHR15271:SF4">
    <property type="entry name" value="CHROMATIN ASSEMBLY FACTOR 1 SUBUNIT B"/>
    <property type="match status" value="1"/>
</dbReference>
<feature type="region of interest" description="Disordered" evidence="10">
    <location>
        <begin position="427"/>
        <end position="452"/>
    </location>
</feature>
<dbReference type="InterPro" id="IPR015943">
    <property type="entry name" value="WD40/YVTN_repeat-like_dom_sf"/>
</dbReference>
<dbReference type="SUPFAM" id="SSF50978">
    <property type="entry name" value="WD40 repeat-like"/>
    <property type="match status" value="1"/>
</dbReference>
<accession>A0A8W8JFG2</accession>
<dbReference type="GO" id="GO:0033186">
    <property type="term" value="C:CAF-1 complex"/>
    <property type="evidence" value="ECO:0007669"/>
    <property type="project" value="TreeGrafter"/>
</dbReference>
<evidence type="ECO:0000256" key="8">
    <source>
        <dbReference type="ARBA" id="ARBA00023242"/>
    </source>
</evidence>
<feature type="compositionally biased region" description="Low complexity" evidence="10">
    <location>
        <begin position="436"/>
        <end position="447"/>
    </location>
</feature>
<comment type="similarity">
    <text evidence="2">Belongs to the WD repeat HIR1 family.</text>
</comment>
<dbReference type="PROSITE" id="PS50294">
    <property type="entry name" value="WD_REPEATS_REGION"/>
    <property type="match status" value="2"/>
</dbReference>
<evidence type="ECO:0000256" key="4">
    <source>
        <dbReference type="ARBA" id="ARBA00022737"/>
    </source>
</evidence>
<dbReference type="InterPro" id="IPR055410">
    <property type="entry name" value="Beta-prop_CAF1B_HIR1"/>
</dbReference>
<dbReference type="GO" id="GO:0005634">
    <property type="term" value="C:nucleus"/>
    <property type="evidence" value="ECO:0007669"/>
    <property type="project" value="UniProtKB-SubCell"/>
</dbReference>
<feature type="repeat" description="WD" evidence="9">
    <location>
        <begin position="76"/>
        <end position="110"/>
    </location>
</feature>
<evidence type="ECO:0000256" key="3">
    <source>
        <dbReference type="ARBA" id="ARBA00022574"/>
    </source>
</evidence>
<dbReference type="AlphaFoldDB" id="A0A8W8JFG2"/>
<keyword evidence="13" id="KW-1185">Reference proteome</keyword>
<comment type="subcellular location">
    <subcellularLocation>
        <location evidence="1">Nucleus</location>
    </subcellularLocation>
</comment>
<evidence type="ECO:0000256" key="5">
    <source>
        <dbReference type="ARBA" id="ARBA00022763"/>
    </source>
</evidence>
<dbReference type="EnsemblMetazoa" id="G18165.2">
    <property type="protein sequence ID" value="G18165.2:cds"/>
    <property type="gene ID" value="G18165"/>
</dbReference>
<evidence type="ECO:0000256" key="2">
    <source>
        <dbReference type="ARBA" id="ARBA00007306"/>
    </source>
</evidence>
<keyword evidence="5" id="KW-0227">DNA damage</keyword>
<dbReference type="Pfam" id="PF24105">
    <property type="entry name" value="Beta-prop_CAF1B_HIR1"/>
    <property type="match status" value="1"/>
</dbReference>
<feature type="compositionally biased region" description="Polar residues" evidence="10">
    <location>
        <begin position="507"/>
        <end position="530"/>
    </location>
</feature>
<dbReference type="PRINTS" id="PR00319">
    <property type="entry name" value="GPROTEINB"/>
</dbReference>
<dbReference type="PROSITE" id="PS00678">
    <property type="entry name" value="WD_REPEATS_1"/>
    <property type="match status" value="1"/>
</dbReference>
<protein>
    <recommendedName>
        <fullName evidence="11">CAF1B/HIR1 beta-propeller domain-containing protein</fullName>
    </recommendedName>
</protein>
<dbReference type="Gene3D" id="2.130.10.10">
    <property type="entry name" value="YVTN repeat-like/Quinoprotein amine dehydrogenase"/>
    <property type="match status" value="2"/>
</dbReference>
<dbReference type="Proteomes" id="UP000005408">
    <property type="component" value="Unassembled WGS sequence"/>
</dbReference>
<keyword evidence="3 9" id="KW-0853">WD repeat</keyword>
<evidence type="ECO:0000256" key="7">
    <source>
        <dbReference type="ARBA" id="ARBA00023204"/>
    </source>
</evidence>
<keyword evidence="7" id="KW-0234">DNA repair</keyword>
<dbReference type="GO" id="GO:0006335">
    <property type="term" value="P:DNA replication-dependent chromatin assembly"/>
    <property type="evidence" value="ECO:0007669"/>
    <property type="project" value="InterPro"/>
</dbReference>
<dbReference type="SMART" id="SM00320">
    <property type="entry name" value="WD40"/>
    <property type="match status" value="5"/>
</dbReference>
<keyword evidence="8" id="KW-0539">Nucleus</keyword>
<sequence>AAKLHCIVNTTVPGKMKVTTPEISWHERDPVYSADFQPGTHSIQRIVTAGVDKYARIWKVSVEPDGKCCVEFLSNLKRHSKSVNVCRFSPDGEYLATAGDDEVVIIWKLSDASVNPGNLFQDEDEDNKENWVACKIFRGHLAEIYDLCWSSDGKKLVSGSMDNTAIVWDVVKEQRVALFNEHKSFVQGVAMDPQNEYVATMSTDRSCRIFNVSSKNCIYNVSKMSLPVPKNTEGTPEMKPKSFRMFHDDTMRSFFRRLCFSPDGEILIVPAGCMELGENKIINSTYLMSRHCLNKPAAYLPSPQKITVCVRCCPCYFKLRSSTEDSPDHSNNNKKEWEKCRSLFALPYRMVFAVGTEDAVLLYDTQQQSPFAYISNIHYHQLSDLAWSPDGRTLLISSTDGYCTFIRFGEDELGELYTEVKVADNSEVKEEKMTAEKSSPTASSVSSKSEEPVIIMDTDTSSGDLNLILETTNDATSPVITEHNQKDSENSAKTDSINAKGAKTPSGMETTPSGNRKSEARQGNSSTPTGVKTVPEAGSKGTPSGQPRRIQFITLSNGKAS</sequence>